<comment type="caution">
    <text evidence="1">The sequence shown here is derived from an EMBL/GenBank/DDBJ whole genome shotgun (WGS) entry which is preliminary data.</text>
</comment>
<keyword evidence="2" id="KW-1185">Reference proteome</keyword>
<feature type="non-terminal residue" evidence="1">
    <location>
        <position position="1"/>
    </location>
</feature>
<proteinExistence type="predicted"/>
<evidence type="ECO:0000313" key="2">
    <source>
        <dbReference type="Proteomes" id="UP001432322"/>
    </source>
</evidence>
<sequence length="667" mass="72698">VLLSVSALECVVCMENSLDEFGECASQFRYDCNSYAANFAKTEKIFCRTTRKRELNNTYTIAKECISERDHHRIFPKKDYPLEDECDLLEIAGAETAYCLCRTERCNQKPIAEQFMSFEEKHPELFGDLDEEIPSTAFETDSAPKRAEVIHWHSRPSPTLPLSKATAVKNGGELSPIMPINDPRSVINDNNLRRAQPSFEISKDVVDEGKGRAVLPSRGLDALNIHKITGNSNGKLPAKEMEQLSPWSSARSLAEGPVPSNSAPSLRCMQCGEGGLADTATDCLLQASVSCKHEHSLCFTRHIMIGSGQNAVEKMCVSQEALVAEYGQSLNVHKPETQCTSVSGGRVRVCICADEDNCNQRNVEDQVALSPIARNTVVKAASATLAQPVVPIDLGSELASSQAVAFNGIASSSLAISPDVKPIVPVVVETPTTTTTRSPKLPSGLRCASCSSGDLSDPTADCPTAAVMECMALPGERSYCLTRQTQLSNGQFTLEKTCMTGLEFADDFPDEKAAPGCGTAFDGLVNYCLCGSDMCNQDSLLTQAAENIPAAAQKHHRPTTTSRPLINQVHLKEEEPVQFAMDGDSELPAIVPVPTQKVAEIPDLNTRLIEPVEEEAPEPSDEDKAKIQKMLREQQWKDETERLEEKSVDRVTIVTSSLIVLTMALMR</sequence>
<dbReference type="PANTHER" id="PTHR34721">
    <property type="entry name" value="PROTEIN CBG09734"/>
    <property type="match status" value="1"/>
</dbReference>
<dbReference type="EMBL" id="BTSY01000002">
    <property type="protein sequence ID" value="GMT15822.1"/>
    <property type="molecule type" value="Genomic_DNA"/>
</dbReference>
<reference evidence="1" key="1">
    <citation type="submission" date="2023-10" db="EMBL/GenBank/DDBJ databases">
        <title>Genome assembly of Pristionchus species.</title>
        <authorList>
            <person name="Yoshida K."/>
            <person name="Sommer R.J."/>
        </authorList>
    </citation>
    <scope>NUCLEOTIDE SEQUENCE</scope>
    <source>
        <strain evidence="1">RS5133</strain>
    </source>
</reference>
<accession>A0AAV5VCA3</accession>
<evidence type="ECO:0000313" key="1">
    <source>
        <dbReference type="EMBL" id="GMT15822.1"/>
    </source>
</evidence>
<dbReference type="PANTHER" id="PTHR34721:SF12">
    <property type="entry name" value="PROTEIN QUIVER"/>
    <property type="match status" value="1"/>
</dbReference>
<gene>
    <name evidence="1" type="ORF">PFISCL1PPCAC_7119</name>
</gene>
<organism evidence="1 2">
    <name type="scientific">Pristionchus fissidentatus</name>
    <dbReference type="NCBI Taxonomy" id="1538716"/>
    <lineage>
        <taxon>Eukaryota</taxon>
        <taxon>Metazoa</taxon>
        <taxon>Ecdysozoa</taxon>
        <taxon>Nematoda</taxon>
        <taxon>Chromadorea</taxon>
        <taxon>Rhabditida</taxon>
        <taxon>Rhabditina</taxon>
        <taxon>Diplogasteromorpha</taxon>
        <taxon>Diplogasteroidea</taxon>
        <taxon>Neodiplogasteridae</taxon>
        <taxon>Pristionchus</taxon>
    </lineage>
</organism>
<dbReference type="Proteomes" id="UP001432322">
    <property type="component" value="Unassembled WGS sequence"/>
</dbReference>
<name>A0AAV5VCA3_9BILA</name>
<dbReference type="CDD" id="cd00117">
    <property type="entry name" value="TFP"/>
    <property type="match status" value="1"/>
</dbReference>
<dbReference type="AlphaFoldDB" id="A0AAV5VCA3"/>
<protein>
    <submittedName>
        <fullName evidence="1">Uncharacterized protein</fullName>
    </submittedName>
</protein>